<proteinExistence type="predicted"/>
<dbReference type="Proteomes" id="UP000030647">
    <property type="component" value="Unassembled WGS sequence"/>
</dbReference>
<sequence>MSVEELEEIIVRRKWGWIVASLALAVLLLVGGCGQHQDMVGPVLKRSKTTWYLYQGKGKSDVLSFQFNKADVVVKAVDAVGETAGENKLDSSFANPKYTGDISKNTLQVKANPAINLTFVAPYAGAGNGYAVTGYTVTYQGKTYRFARLKNTDQRKKEKSSTAASSSQDGGTSANGDNSSLANRLMTALVDVNAGAQPVADKAYVGTFSYRMFVGKNVAAGEITVNANGTYQNAWTELNTTKPADANKASVISYSISTGQLQAAYGKEYLAPKNLLTVNYTVHGQNAARRLPQRVTLWTNGRSGDNINLARARIENTDAQLIFYSKDITPWPKEGLGPAQTGVALTKMNGYVPGIPDVYNNTRNAYRAIQKTPVQSNADFMQLVGAITDANDSSIGNVSVDFTDLYGAGVKTTDYQGINKDGTKQAQMQYVFVVSPAKVVEGATYIINTQSGALLVFGLLDGKLYLLHQPDPDSSTVTWMGLTADLTVPPLQIRLNPSI</sequence>
<dbReference type="eggNOG" id="ENOG50309QY">
    <property type="taxonomic scope" value="Bacteria"/>
</dbReference>
<dbReference type="STRING" id="1231336.L248_0839"/>
<organism evidence="2 3">
    <name type="scientific">Schleiferilactobacillus shenzhenensis LY-73</name>
    <dbReference type="NCBI Taxonomy" id="1231336"/>
    <lineage>
        <taxon>Bacteria</taxon>
        <taxon>Bacillati</taxon>
        <taxon>Bacillota</taxon>
        <taxon>Bacilli</taxon>
        <taxon>Lactobacillales</taxon>
        <taxon>Lactobacillaceae</taxon>
        <taxon>Schleiferilactobacillus</taxon>
    </lineage>
</organism>
<feature type="compositionally biased region" description="Low complexity" evidence="1">
    <location>
        <begin position="161"/>
        <end position="174"/>
    </location>
</feature>
<evidence type="ECO:0000313" key="3">
    <source>
        <dbReference type="Proteomes" id="UP000030647"/>
    </source>
</evidence>
<dbReference type="AlphaFoldDB" id="U4TK24"/>
<name>U4TK24_9LACO</name>
<feature type="region of interest" description="Disordered" evidence="1">
    <location>
        <begin position="150"/>
        <end position="178"/>
    </location>
</feature>
<reference evidence="3" key="1">
    <citation type="journal article" date="2013" name="Genome Announc.">
        <title>Whole-Genome Sequencing of Lactobacillus shenzhenensis Strain LY-73T.</title>
        <authorList>
            <person name="Lin Z."/>
            <person name="Liu Z."/>
            <person name="Yang R."/>
            <person name="Zou Y."/>
            <person name="Wan D."/>
            <person name="Chen J."/>
            <person name="Guo M."/>
            <person name="Zhao J."/>
            <person name="Fang C."/>
            <person name="Yang R."/>
            <person name="Liu F."/>
        </authorList>
    </citation>
    <scope>NUCLEOTIDE SEQUENCE [LARGE SCALE GENOMIC DNA]</scope>
    <source>
        <strain evidence="3">LY-73</strain>
    </source>
</reference>
<evidence type="ECO:0000313" key="2">
    <source>
        <dbReference type="EMBL" id="ERL64544.1"/>
    </source>
</evidence>
<evidence type="ECO:0000256" key="1">
    <source>
        <dbReference type="SAM" id="MobiDB-lite"/>
    </source>
</evidence>
<gene>
    <name evidence="2" type="ORF">L248_0839</name>
</gene>
<keyword evidence="3" id="KW-1185">Reference proteome</keyword>
<protein>
    <submittedName>
        <fullName evidence="2">Uncharacterized protein</fullName>
    </submittedName>
</protein>
<accession>U4TK24</accession>
<dbReference type="HOGENOM" id="CLU_557579_0_0_9"/>
<feature type="compositionally biased region" description="Basic and acidic residues" evidence="1">
    <location>
        <begin position="150"/>
        <end position="160"/>
    </location>
</feature>
<dbReference type="EMBL" id="KI271596">
    <property type="protein sequence ID" value="ERL64544.1"/>
    <property type="molecule type" value="Genomic_DNA"/>
</dbReference>